<protein>
    <submittedName>
        <fullName evidence="2">Zinc finger MYM-type protein 1</fullName>
    </submittedName>
</protein>
<sequence>MSTTKAGIKLPRSWLCYSPNLDCAYCEPCWLFANRQAPTYNNAWVNGVRVWKHISSKIAVHESTQIHLGACVVYEQWKLHGTIDADMERDVRNAANFWRQVLERIVNVTLTLASCNMAFRGHRERIGDGNAGNFLSVIELLAHYDPVLKELISRPEGSVKYLSHAIQDEIIYILSQRVKSDIVNEINSSPFYSIIMDTTQDVAKQDHLSQVFRYVAIDRDEVGVATDIRIVEAFLGFELTVNSSSSELESKIVSCVEGHGLELSRCRGQGYDGAANMSGIYSGVQARIAEREPLALYVHCAAHNLNLVINDSVKNVQEVRQFYDVVCCG</sequence>
<dbReference type="Proteomes" id="UP001174136">
    <property type="component" value="Unassembled WGS sequence"/>
</dbReference>
<keyword evidence="3" id="KW-1185">Reference proteome</keyword>
<dbReference type="PANTHER" id="PTHR45749:SF37">
    <property type="entry name" value="OS05G0311600 PROTEIN"/>
    <property type="match status" value="1"/>
</dbReference>
<reference evidence="2" key="1">
    <citation type="journal article" date="2023" name="Front. Mar. Sci.">
        <title>A new Merluccius polli reference genome to investigate the effects of global change in West African waters.</title>
        <authorList>
            <person name="Mateo J.L."/>
            <person name="Blanco-Fernandez C."/>
            <person name="Garcia-Vazquez E."/>
            <person name="Machado-Schiaffino G."/>
        </authorList>
    </citation>
    <scope>NUCLEOTIDE SEQUENCE</scope>
    <source>
        <strain evidence="2">C29</strain>
        <tissue evidence="2">Fin</tissue>
    </source>
</reference>
<name>A0AA47MGZ9_MERPO</name>
<gene>
    <name evidence="2" type="primary">ZMYM1_81</name>
    <name evidence="2" type="ORF">N1851_022908</name>
</gene>
<dbReference type="InterPro" id="IPR025398">
    <property type="entry name" value="DUF4371"/>
</dbReference>
<dbReference type="PANTHER" id="PTHR45749">
    <property type="match status" value="1"/>
</dbReference>
<evidence type="ECO:0000313" key="2">
    <source>
        <dbReference type="EMBL" id="KAK0140153.1"/>
    </source>
</evidence>
<comment type="caution">
    <text evidence="2">The sequence shown here is derived from an EMBL/GenBank/DDBJ whole genome shotgun (WGS) entry which is preliminary data.</text>
</comment>
<dbReference type="EMBL" id="JAOPHQ010004268">
    <property type="protein sequence ID" value="KAK0140153.1"/>
    <property type="molecule type" value="Genomic_DNA"/>
</dbReference>
<evidence type="ECO:0000259" key="1">
    <source>
        <dbReference type="Pfam" id="PF14291"/>
    </source>
</evidence>
<evidence type="ECO:0000313" key="3">
    <source>
        <dbReference type="Proteomes" id="UP001174136"/>
    </source>
</evidence>
<dbReference type="AlphaFoldDB" id="A0AA47MGZ9"/>
<organism evidence="2 3">
    <name type="scientific">Merluccius polli</name>
    <name type="common">Benguela hake</name>
    <name type="synonym">Merluccius cadenati</name>
    <dbReference type="NCBI Taxonomy" id="89951"/>
    <lineage>
        <taxon>Eukaryota</taxon>
        <taxon>Metazoa</taxon>
        <taxon>Chordata</taxon>
        <taxon>Craniata</taxon>
        <taxon>Vertebrata</taxon>
        <taxon>Euteleostomi</taxon>
        <taxon>Actinopterygii</taxon>
        <taxon>Neopterygii</taxon>
        <taxon>Teleostei</taxon>
        <taxon>Neoteleostei</taxon>
        <taxon>Acanthomorphata</taxon>
        <taxon>Zeiogadaria</taxon>
        <taxon>Gadariae</taxon>
        <taxon>Gadiformes</taxon>
        <taxon>Gadoidei</taxon>
        <taxon>Merlucciidae</taxon>
        <taxon>Merluccius</taxon>
    </lineage>
</organism>
<proteinExistence type="predicted"/>
<accession>A0AA47MGZ9</accession>
<feature type="domain" description="DUF4371" evidence="1">
    <location>
        <begin position="90"/>
        <end position="283"/>
    </location>
</feature>
<dbReference type="Pfam" id="PF14291">
    <property type="entry name" value="DUF4371"/>
    <property type="match status" value="1"/>
</dbReference>